<keyword evidence="3 5" id="KW-0378">Hydrolase</keyword>
<evidence type="ECO:0000313" key="5">
    <source>
        <dbReference type="EMBL" id="OLV19942.1"/>
    </source>
</evidence>
<keyword evidence="2" id="KW-0479">Metal-binding</keyword>
<dbReference type="Gene3D" id="3.40.50.1000">
    <property type="entry name" value="HAD superfamily/HAD-like"/>
    <property type="match status" value="1"/>
</dbReference>
<dbReference type="InterPro" id="IPR023214">
    <property type="entry name" value="HAD_sf"/>
</dbReference>
<evidence type="ECO:0000256" key="1">
    <source>
        <dbReference type="ARBA" id="ARBA00001946"/>
    </source>
</evidence>
<sequence>MLKAVLFDLDGTLHDRNATIFQWLKGHTRRFDLPAAYAARFLKLDDFGYRPKSEVMPLLVREFGLAHPAQALLDDFSDHAFGQPVPVPHTHAVLAELRQRGVLLGIVTNGWELKQRQTLHGLDLTRRVDDVVISKAVGLSKPDPAIYRLALERLGVDAADAWFVGDSPRNDITGPQAVGLRAAFLCTGHALAGERPDAVLGDLRDVLALA</sequence>
<dbReference type="InterPro" id="IPR006439">
    <property type="entry name" value="HAD-SF_hydro_IA"/>
</dbReference>
<dbReference type="InterPro" id="IPR036412">
    <property type="entry name" value="HAD-like_sf"/>
</dbReference>
<dbReference type="GO" id="GO:0044281">
    <property type="term" value="P:small molecule metabolic process"/>
    <property type="evidence" value="ECO:0007669"/>
    <property type="project" value="UniProtKB-ARBA"/>
</dbReference>
<dbReference type="RefSeq" id="WP_075830418.1">
    <property type="nucleotide sequence ID" value="NZ_MSTI01000018.1"/>
</dbReference>
<name>A0A1U7P450_9DEIO</name>
<evidence type="ECO:0000313" key="6">
    <source>
        <dbReference type="Proteomes" id="UP000186607"/>
    </source>
</evidence>
<dbReference type="SFLD" id="SFLDS00003">
    <property type="entry name" value="Haloacid_Dehalogenase"/>
    <property type="match status" value="1"/>
</dbReference>
<dbReference type="NCBIfam" id="TIGR01549">
    <property type="entry name" value="HAD-SF-IA-v1"/>
    <property type="match status" value="1"/>
</dbReference>
<evidence type="ECO:0000256" key="3">
    <source>
        <dbReference type="ARBA" id="ARBA00022801"/>
    </source>
</evidence>
<dbReference type="EMBL" id="MSTI01000018">
    <property type="protein sequence ID" value="OLV19942.1"/>
    <property type="molecule type" value="Genomic_DNA"/>
</dbReference>
<dbReference type="STRING" id="249408.BOO71_0001522"/>
<dbReference type="GO" id="GO:0016791">
    <property type="term" value="F:phosphatase activity"/>
    <property type="evidence" value="ECO:0007669"/>
    <property type="project" value="TreeGrafter"/>
</dbReference>
<dbReference type="Pfam" id="PF13419">
    <property type="entry name" value="HAD_2"/>
    <property type="match status" value="1"/>
</dbReference>
<dbReference type="AlphaFoldDB" id="A0A1U7P450"/>
<comment type="cofactor">
    <cofactor evidence="1">
        <name>Mg(2+)</name>
        <dbReference type="ChEBI" id="CHEBI:18420"/>
    </cofactor>
</comment>
<protein>
    <submittedName>
        <fullName evidence="5">FMN hydrolase/5-Amino-6-(5'-phosphoribitylamino)uracil phosphatase</fullName>
    </submittedName>
</protein>
<dbReference type="InterPro" id="IPR041492">
    <property type="entry name" value="HAD_2"/>
</dbReference>
<dbReference type="Proteomes" id="UP000186607">
    <property type="component" value="Unassembled WGS sequence"/>
</dbReference>
<dbReference type="SFLD" id="SFLDG01129">
    <property type="entry name" value="C1.5:_HAD__Beta-PGM__Phosphata"/>
    <property type="match status" value="1"/>
</dbReference>
<dbReference type="NCBIfam" id="TIGR01509">
    <property type="entry name" value="HAD-SF-IA-v3"/>
    <property type="match status" value="1"/>
</dbReference>
<dbReference type="PANTHER" id="PTHR46470">
    <property type="entry name" value="N-ACYLNEURAMINATE-9-PHOSPHATASE"/>
    <property type="match status" value="1"/>
</dbReference>
<comment type="caution">
    <text evidence="5">The sequence shown here is derived from an EMBL/GenBank/DDBJ whole genome shotgun (WGS) entry which is preliminary data.</text>
</comment>
<accession>A0A1U7P450</accession>
<dbReference type="Gene3D" id="1.10.150.520">
    <property type="match status" value="1"/>
</dbReference>
<evidence type="ECO:0000256" key="2">
    <source>
        <dbReference type="ARBA" id="ARBA00022723"/>
    </source>
</evidence>
<keyword evidence="4" id="KW-0460">Magnesium</keyword>
<reference evidence="5 6" key="1">
    <citation type="submission" date="2017-01" db="EMBL/GenBank/DDBJ databases">
        <title>Genome Analysis of Deinococcus marmoris KOPRI26562.</title>
        <authorList>
            <person name="Kim J.H."/>
            <person name="Oh H.-M."/>
        </authorList>
    </citation>
    <scope>NUCLEOTIDE SEQUENCE [LARGE SCALE GENOMIC DNA]</scope>
    <source>
        <strain evidence="5 6">KOPRI26562</strain>
    </source>
</reference>
<dbReference type="InterPro" id="IPR051400">
    <property type="entry name" value="HAD-like_hydrolase"/>
</dbReference>
<dbReference type="SUPFAM" id="SSF56784">
    <property type="entry name" value="HAD-like"/>
    <property type="match status" value="1"/>
</dbReference>
<keyword evidence="6" id="KW-1185">Reference proteome</keyword>
<organism evidence="5 6">
    <name type="scientific">Deinococcus marmoris</name>
    <dbReference type="NCBI Taxonomy" id="249408"/>
    <lineage>
        <taxon>Bacteria</taxon>
        <taxon>Thermotogati</taxon>
        <taxon>Deinococcota</taxon>
        <taxon>Deinococci</taxon>
        <taxon>Deinococcales</taxon>
        <taxon>Deinococcaceae</taxon>
        <taxon>Deinococcus</taxon>
    </lineage>
</organism>
<dbReference type="GO" id="GO:0046872">
    <property type="term" value="F:metal ion binding"/>
    <property type="evidence" value="ECO:0007669"/>
    <property type="project" value="UniProtKB-KW"/>
</dbReference>
<gene>
    <name evidence="5" type="ORF">BOO71_0001522</name>
</gene>
<dbReference type="OrthoDB" id="9809962at2"/>
<proteinExistence type="predicted"/>
<dbReference type="PANTHER" id="PTHR46470:SF2">
    <property type="entry name" value="GLYCERALDEHYDE 3-PHOSPHATE PHOSPHATASE"/>
    <property type="match status" value="1"/>
</dbReference>
<evidence type="ECO:0000256" key="4">
    <source>
        <dbReference type="ARBA" id="ARBA00022842"/>
    </source>
</evidence>